<proteinExistence type="predicted"/>
<name>A0A410T767_9CAUD</name>
<sequence length="229" mass="27191">MNNILLNLTYEKNARNNMLKTIHKPRHYYNELLHCIDCWRNNGGSLKNIDILVCTDDTTLKLPFDNIKYLYVNFDNSLSDYGFVNIYKAGQAAINNYPNFTHIHIDLDMYVLRDPSEILLFRGNTALGVYSIEDENYQRKKIFGTRLAETDLIITKPGSNFYNLYLKEFNKIAKILRARNTSEYDIEEYVADWMLFKNEYDVIEEYEYGENFKCKPANPLFLHHHKYYN</sequence>
<evidence type="ECO:0000313" key="2">
    <source>
        <dbReference type="Proteomes" id="UP000290538"/>
    </source>
</evidence>
<organism evidence="1 2">
    <name type="scientific">Campylobacter phage CP20</name>
    <dbReference type="NCBI Taxonomy" id="2506428"/>
    <lineage>
        <taxon>Viruses</taxon>
        <taxon>Duplodnaviria</taxon>
        <taxon>Heunggongvirae</taxon>
        <taxon>Uroviricota</taxon>
        <taxon>Caudoviricetes</taxon>
        <taxon>Connertonviridae</taxon>
        <taxon>Firehammervirus</taxon>
        <taxon>Firehammervirus CPt10</taxon>
    </lineage>
</organism>
<reference evidence="1 2" key="1">
    <citation type="submission" date="2019-01" db="EMBL/GenBank/DDBJ databases">
        <title>Complete genome sequence of Campylobacter bacteriophage CP20.</title>
        <authorList>
            <person name="Connerton I.F."/>
        </authorList>
    </citation>
    <scope>NUCLEOTIDE SEQUENCE [LARGE SCALE GENOMIC DNA]</scope>
</reference>
<accession>A0A410T767</accession>
<evidence type="ECO:0008006" key="3">
    <source>
        <dbReference type="Google" id="ProtNLM"/>
    </source>
</evidence>
<protein>
    <recommendedName>
        <fullName evidence="3">Nucleotide-diphospho-sugar transferase domain-containing protein</fullName>
    </recommendedName>
</protein>
<evidence type="ECO:0000313" key="1">
    <source>
        <dbReference type="EMBL" id="QAU04832.1"/>
    </source>
</evidence>
<dbReference type="Proteomes" id="UP000290538">
    <property type="component" value="Segment"/>
</dbReference>
<dbReference type="EMBL" id="MK408758">
    <property type="protein sequence ID" value="QAU04832.1"/>
    <property type="molecule type" value="Genomic_DNA"/>
</dbReference>